<evidence type="ECO:0000256" key="2">
    <source>
        <dbReference type="ARBA" id="ARBA00010797"/>
    </source>
</evidence>
<organism evidence="8 9">
    <name type="scientific">Parachaetomium inaequale</name>
    <dbReference type="NCBI Taxonomy" id="2588326"/>
    <lineage>
        <taxon>Eukaryota</taxon>
        <taxon>Fungi</taxon>
        <taxon>Dikarya</taxon>
        <taxon>Ascomycota</taxon>
        <taxon>Pezizomycotina</taxon>
        <taxon>Sordariomycetes</taxon>
        <taxon>Sordariomycetidae</taxon>
        <taxon>Sordariales</taxon>
        <taxon>Chaetomiaceae</taxon>
        <taxon>Parachaetomium</taxon>
    </lineage>
</organism>
<evidence type="ECO:0000313" key="8">
    <source>
        <dbReference type="EMBL" id="KAK4038851.1"/>
    </source>
</evidence>
<dbReference type="GO" id="GO:0005762">
    <property type="term" value="C:mitochondrial large ribosomal subunit"/>
    <property type="evidence" value="ECO:0007669"/>
    <property type="project" value="TreeGrafter"/>
</dbReference>
<dbReference type="AlphaFoldDB" id="A0AAN6PGL1"/>
<evidence type="ECO:0000256" key="7">
    <source>
        <dbReference type="SAM" id="MobiDB-lite"/>
    </source>
</evidence>
<dbReference type="FunFam" id="2.40.50.100:FF:000042">
    <property type="entry name" value="50S ribosomal protein L27"/>
    <property type="match status" value="1"/>
</dbReference>
<dbReference type="Gene3D" id="2.40.50.100">
    <property type="match status" value="1"/>
</dbReference>
<dbReference type="GO" id="GO:0004864">
    <property type="term" value="F:protein phosphatase inhibitor activity"/>
    <property type="evidence" value="ECO:0007669"/>
    <property type="project" value="InterPro"/>
</dbReference>
<reference evidence="9" key="1">
    <citation type="journal article" date="2023" name="Mol. Phylogenet. Evol.">
        <title>Genome-scale phylogeny and comparative genomics of the fungal order Sordariales.</title>
        <authorList>
            <person name="Hensen N."/>
            <person name="Bonometti L."/>
            <person name="Westerberg I."/>
            <person name="Brannstrom I.O."/>
            <person name="Guillou S."/>
            <person name="Cros-Aarteil S."/>
            <person name="Calhoun S."/>
            <person name="Haridas S."/>
            <person name="Kuo A."/>
            <person name="Mondo S."/>
            <person name="Pangilinan J."/>
            <person name="Riley R."/>
            <person name="LaButti K."/>
            <person name="Andreopoulos B."/>
            <person name="Lipzen A."/>
            <person name="Chen C."/>
            <person name="Yan M."/>
            <person name="Daum C."/>
            <person name="Ng V."/>
            <person name="Clum A."/>
            <person name="Steindorff A."/>
            <person name="Ohm R.A."/>
            <person name="Martin F."/>
            <person name="Silar P."/>
            <person name="Natvig D.O."/>
            <person name="Lalanne C."/>
            <person name="Gautier V."/>
            <person name="Ament-Velasquez S.L."/>
            <person name="Kruys A."/>
            <person name="Hutchinson M.I."/>
            <person name="Powell A.J."/>
            <person name="Barry K."/>
            <person name="Miller A.N."/>
            <person name="Grigoriev I.V."/>
            <person name="Debuchy R."/>
            <person name="Gladieux P."/>
            <person name="Hiltunen Thoren M."/>
            <person name="Johannesson H."/>
        </authorList>
    </citation>
    <scope>NUCLEOTIDE SEQUENCE [LARGE SCALE GENOMIC DNA]</scope>
    <source>
        <strain evidence="9">CBS 284.82</strain>
    </source>
</reference>
<feature type="region of interest" description="Disordered" evidence="7">
    <location>
        <begin position="484"/>
        <end position="538"/>
    </location>
</feature>
<dbReference type="PRINTS" id="PR00063">
    <property type="entry name" value="RIBOSOMALL27"/>
</dbReference>
<feature type="compositionally biased region" description="Low complexity" evidence="7">
    <location>
        <begin position="513"/>
        <end position="528"/>
    </location>
</feature>
<dbReference type="GO" id="GO:0003735">
    <property type="term" value="F:structural constituent of ribosome"/>
    <property type="evidence" value="ECO:0007669"/>
    <property type="project" value="InterPro"/>
</dbReference>
<proteinExistence type="inferred from homology"/>
<dbReference type="Gene3D" id="6.10.250.1050">
    <property type="match status" value="1"/>
</dbReference>
<feature type="region of interest" description="Disordered" evidence="7">
    <location>
        <begin position="1"/>
        <end position="252"/>
    </location>
</feature>
<feature type="compositionally biased region" description="Acidic residues" evidence="7">
    <location>
        <begin position="140"/>
        <end position="151"/>
    </location>
</feature>
<accession>A0AAN6PGL1</accession>
<dbReference type="PANTHER" id="PTHR15893:SF0">
    <property type="entry name" value="LARGE RIBOSOMAL SUBUNIT PROTEIN BL27M"/>
    <property type="match status" value="1"/>
</dbReference>
<comment type="subcellular location">
    <subcellularLocation>
        <location evidence="1">Mitochondrion</location>
    </subcellularLocation>
</comment>
<dbReference type="Pfam" id="PF04979">
    <property type="entry name" value="IPP-2"/>
    <property type="match status" value="1"/>
</dbReference>
<evidence type="ECO:0000256" key="3">
    <source>
        <dbReference type="ARBA" id="ARBA00022980"/>
    </source>
</evidence>
<feature type="compositionally biased region" description="Low complexity" evidence="7">
    <location>
        <begin position="77"/>
        <end position="92"/>
    </location>
</feature>
<sequence length="694" mass="76947">MASAANPTPTYTPPGSHAPRPRGILKNSYRGSPPVSPTDSHTPSHPPLPHTNSDHPLTPKELTIANTQYNAGHRRSSSAAGSRPGGSRRQSSLPPIDGEEEQGQRLKWDEANLYLTEQERTSTMKINEPKTPYAKHYDPAEDPSDDEDMAEPIDPSTIDLDRVDGVPHPTNQQQQNQQRQQSQRRRPGGPADDEIPRLSLGEPEEEVPEHEEAPSSPARPRAVHVDSNGSGHDTDGEEYLVGLSAEEREKHRRFEQMRKKHYEMKNVAALLGHPEELEEEEDDDDDAERKPAVPPLTGRVNGSLWSRESDPMHLARLQRPLQRAAASSARPFGAVLRPTPTTTTLEERFAHLRIASPAAASAAVEGRRYASVKSQGAYRLKSKKTIPKKMGAKKTGDQYVITGNIIYKQRGTIWHPGENTIMGRDHTIHAAVAGYVKYYRDPQRHPKRQYIGVVFNREDKLPYPVSAPRRRKLNLVAVPRKEVQAVEDTTSPSGIPRSVTRHETIGEDEAESPKPAAPAAEQATTAKPEPVPLTDGNSIVANLVREKVRSREVAQAKREALNLERQKELEARKGTRVFHLQSDYSYRESNWEIGRIIGDAGTVPGADKSESRKAKFRLRRRKRMVHFRGIKKRKLAKADRREEYRTLVRNKRASRAAERAAAAAAVKESMAKAAAAAAAAASEAAAADKGKTEA</sequence>
<protein>
    <recommendedName>
        <fullName evidence="6">Large ribosomal subunit protein bL27m</fullName>
    </recommendedName>
</protein>
<gene>
    <name evidence="8" type="ORF">C8A01DRAFT_17094</name>
</gene>
<keyword evidence="4" id="KW-0496">Mitochondrion</keyword>
<dbReference type="Pfam" id="PF01016">
    <property type="entry name" value="Ribosomal_L27"/>
    <property type="match status" value="1"/>
</dbReference>
<dbReference type="GO" id="GO:0006412">
    <property type="term" value="P:translation"/>
    <property type="evidence" value="ECO:0007669"/>
    <property type="project" value="InterPro"/>
</dbReference>
<dbReference type="GO" id="GO:0009966">
    <property type="term" value="P:regulation of signal transduction"/>
    <property type="evidence" value="ECO:0007669"/>
    <property type="project" value="InterPro"/>
</dbReference>
<keyword evidence="3" id="KW-0689">Ribosomal protein</keyword>
<dbReference type="Proteomes" id="UP001303115">
    <property type="component" value="Unassembled WGS sequence"/>
</dbReference>
<evidence type="ECO:0000256" key="5">
    <source>
        <dbReference type="ARBA" id="ARBA00023274"/>
    </source>
</evidence>
<comment type="caution">
    <text evidence="8">The sequence shown here is derived from an EMBL/GenBank/DDBJ whole genome shotgun (WGS) entry which is preliminary data.</text>
</comment>
<dbReference type="SUPFAM" id="SSF110324">
    <property type="entry name" value="Ribosomal L27 protein-like"/>
    <property type="match status" value="1"/>
</dbReference>
<dbReference type="InterPro" id="IPR001684">
    <property type="entry name" value="Ribosomal_bL27"/>
</dbReference>
<dbReference type="InterPro" id="IPR007062">
    <property type="entry name" value="PPI-2"/>
</dbReference>
<name>A0AAN6PGL1_9PEZI</name>
<feature type="compositionally biased region" description="Low complexity" evidence="7">
    <location>
        <begin position="171"/>
        <end position="181"/>
    </location>
</feature>
<evidence type="ECO:0000256" key="6">
    <source>
        <dbReference type="ARBA" id="ARBA00035267"/>
    </source>
</evidence>
<feature type="compositionally biased region" description="Acidic residues" evidence="7">
    <location>
        <begin position="276"/>
        <end position="286"/>
    </location>
</feature>
<dbReference type="PANTHER" id="PTHR15893">
    <property type="entry name" value="RIBOSOMAL PROTEIN L27"/>
    <property type="match status" value="1"/>
</dbReference>
<keyword evidence="9" id="KW-1185">Reference proteome</keyword>
<evidence type="ECO:0000256" key="4">
    <source>
        <dbReference type="ARBA" id="ARBA00023128"/>
    </source>
</evidence>
<evidence type="ECO:0000256" key="1">
    <source>
        <dbReference type="ARBA" id="ARBA00004173"/>
    </source>
</evidence>
<dbReference type="EMBL" id="MU854417">
    <property type="protein sequence ID" value="KAK4038851.1"/>
    <property type="molecule type" value="Genomic_DNA"/>
</dbReference>
<comment type="similarity">
    <text evidence="2">Belongs to the bacterial ribosomal protein bL27 family.</text>
</comment>
<evidence type="ECO:0000313" key="9">
    <source>
        <dbReference type="Proteomes" id="UP001303115"/>
    </source>
</evidence>
<keyword evidence="5" id="KW-0687">Ribonucleoprotein</keyword>
<feature type="region of interest" description="Disordered" evidence="7">
    <location>
        <begin position="271"/>
        <end position="305"/>
    </location>
</feature>